<dbReference type="KEGG" id="ajg:KKR91_13110"/>
<dbReference type="EMBL" id="CP076022">
    <property type="protein sequence ID" value="QWC09416.1"/>
    <property type="molecule type" value="Genomic_DNA"/>
</dbReference>
<sequence length="426" mass="43824">MNREGGPRKLPSESALKSLLEGPGIHRPLAAVLRPLGLTPVTWAHLRSHHRPGAGITALYRVQAQPRRAASAGQPGQTVHLQIGATTAALPPETITGEPAGTVTATLDGTAIRLWVHPRDPVLTGLPWATNAEAVARDVFVGTGTASLALTAYRPLRRAVVRADHAGARAYLKVPQPKLAAGLRHRLELAAGAGLPVPPLLDAGPAAGSARENVLVMDSLPGKSLHLQLRPAGAPAFDPDALVDLLDRLPAGAMAFSRRPGWAERVVEYADGAVVALGTESGRISHLAGDIAAAVAAADPGPLVPSHGDFHGGNLLAVGNSETLEISGLLDVDALGPGHRVDDLACFLGHLRVLSALNPQNSGLRAAAQLCTRSFARQTDPEALYARSAAVALTLVAGAASRGRQAGGLTLATAEELLSSTRTGSG</sequence>
<dbReference type="InterPro" id="IPR011009">
    <property type="entry name" value="Kinase-like_dom_sf"/>
</dbReference>
<dbReference type="SUPFAM" id="SSF56112">
    <property type="entry name" value="Protein kinase-like (PK-like)"/>
    <property type="match status" value="1"/>
</dbReference>
<evidence type="ECO:0000313" key="2">
    <source>
        <dbReference type="EMBL" id="QWC09416.1"/>
    </source>
</evidence>
<evidence type="ECO:0000313" key="3">
    <source>
        <dbReference type="Proteomes" id="UP000676885"/>
    </source>
</evidence>
<dbReference type="Proteomes" id="UP000676885">
    <property type="component" value="Chromosome"/>
</dbReference>
<dbReference type="RefSeq" id="WP_210228165.1">
    <property type="nucleotide sequence ID" value="NZ_CP076022.1"/>
</dbReference>
<name>A0A975M4R4_9MICC</name>
<feature type="domain" description="Aminoglycoside phosphotransferase" evidence="1">
    <location>
        <begin position="164"/>
        <end position="352"/>
    </location>
</feature>
<protein>
    <submittedName>
        <fullName evidence="2">Aminoglycoside phosphotransferase family protein</fullName>
    </submittedName>
</protein>
<accession>A0A975M4R4</accession>
<evidence type="ECO:0000259" key="1">
    <source>
        <dbReference type="Pfam" id="PF01636"/>
    </source>
</evidence>
<reference evidence="2 3" key="1">
    <citation type="submission" date="2021-05" db="EMBL/GenBank/DDBJ databases">
        <title>Novel species in genus Arthrobacter.</title>
        <authorList>
            <person name="Zhang G."/>
        </authorList>
    </citation>
    <scope>NUCLEOTIDE SEQUENCE [LARGE SCALE GENOMIC DNA]</scope>
    <source>
        <strain evidence="3">zg-ZUI227</strain>
    </source>
</reference>
<dbReference type="AlphaFoldDB" id="A0A975M4R4"/>
<dbReference type="Pfam" id="PF01636">
    <property type="entry name" value="APH"/>
    <property type="match status" value="1"/>
</dbReference>
<dbReference type="Gene3D" id="3.90.1200.10">
    <property type="match status" value="1"/>
</dbReference>
<proteinExistence type="predicted"/>
<dbReference type="InterPro" id="IPR002575">
    <property type="entry name" value="Aminoglycoside_PTrfase"/>
</dbReference>
<organism evidence="2 3">
    <name type="scientific">Arthrobacter jiangjiafuii</name>
    <dbReference type="NCBI Taxonomy" id="2817475"/>
    <lineage>
        <taxon>Bacteria</taxon>
        <taxon>Bacillati</taxon>
        <taxon>Actinomycetota</taxon>
        <taxon>Actinomycetes</taxon>
        <taxon>Micrococcales</taxon>
        <taxon>Micrococcaceae</taxon>
        <taxon>Arthrobacter</taxon>
    </lineage>
</organism>
<gene>
    <name evidence="2" type="ORF">KKR91_13110</name>
</gene>
<keyword evidence="3" id="KW-1185">Reference proteome</keyword>